<keyword evidence="4" id="KW-1185">Reference proteome</keyword>
<dbReference type="Pfam" id="PF12708">
    <property type="entry name" value="Pect-lyase_RHGA_epim"/>
    <property type="match status" value="1"/>
</dbReference>
<dbReference type="InterPro" id="IPR012334">
    <property type="entry name" value="Pectin_lyas_fold"/>
</dbReference>
<accession>A0A5E6M571</accession>
<dbReference type="AlphaFoldDB" id="A0A5E6M571"/>
<evidence type="ECO:0000259" key="2">
    <source>
        <dbReference type="Pfam" id="PF12708"/>
    </source>
</evidence>
<evidence type="ECO:0000256" key="1">
    <source>
        <dbReference type="SAM" id="SignalP"/>
    </source>
</evidence>
<sequence>MARLGSLALALFFLCLGDSARAAKIFWVSEPIFPREMALLYGGDLGGIRSIATWPLEDGEPKEPRSGFPPTPSMAVSVPVQQASSAAIKVAIPGAFAPGLFAVEVEGEKILLNRPKPEWSQPKRLLPGLVENEATAGSEIEIFGRNFVLEEEDAEKARLLLRESRTGKSTAVVPLHAERYRLSVRLPEELPAGTYEIWVHNGHGGEWGWGGGATLVVKAAESWPSTLFDVREFGAKGDGVSDDSAALRKALAAAEKAGGGIVYLPAGTYAVREAFFLPAKTLLEGDGKDFTWLKWPQSAPLSPSEFLPAVLYGNGQYAIEGLSLLVRNARRVLLDLSVLADRLLPADLAEAEIPTALRKRGATAPWETRDLFLRNMRIDYLPFAGSPGREPQKDPQWALGRWGLAGREDEELSLFLGGVRNVEISGCEFIGMRHRLLDLRNGRIVDNDFSNPMGALCHTAVGGRYLALLDNWVADGSVLRGHLDGCRFFVVAHNTFSDFGRGDRMALTFRGEPLRGMWLGKKGLPVRWFLVERMQGKTISLRREHLAPGELRGAGVRIEKSDGSESWIPVRDNTDQSIVLAWAPDSGSEIPNWVEIGGYLPPLLSEVVRSSGKELFLVDKLPGDYAGLDAQIVSGRGAGQVRTVTQTQADRLTVDRDWDVAPDPTSQILLHQLQGNGIFFGNEAEDPNGLFVGQGDLYDAVFDANTVRRSSGIWQSSGTFLQFLENVLDVSVRYGEVSAGAPPIPEHGMLGLLAGGEIGERFASPFELVRGVVFRRNRLAFGHRILVGPRPGAGPAAAVVARDLVVDHNWFEHETVGIELERGVRQAVISRNLFFDVAVPQQVSQATEVEIVPGP</sequence>
<reference evidence="3 4" key="1">
    <citation type="submission" date="2019-09" db="EMBL/GenBank/DDBJ databases">
        <authorList>
            <person name="Cremers G."/>
        </authorList>
    </citation>
    <scope>NUCLEOTIDE SEQUENCE [LARGE SCALE GENOMIC DNA]</scope>
    <source>
        <strain evidence="3">4A</strain>
    </source>
</reference>
<dbReference type="InterPro" id="IPR011050">
    <property type="entry name" value="Pectin_lyase_fold/virulence"/>
</dbReference>
<name>A0A5E6M571_9BACT</name>
<protein>
    <recommendedName>
        <fullName evidence="2">Rhamnogalacturonase A/B/Epimerase-like pectate lyase domain-containing protein</fullName>
    </recommendedName>
</protein>
<feature type="chain" id="PRO_5022839625" description="Rhamnogalacturonase A/B/Epimerase-like pectate lyase domain-containing protein" evidence="1">
    <location>
        <begin position="23"/>
        <end position="855"/>
    </location>
</feature>
<organism evidence="3 4">
    <name type="scientific">Methylacidimicrobium tartarophylax</name>
    <dbReference type="NCBI Taxonomy" id="1041768"/>
    <lineage>
        <taxon>Bacteria</taxon>
        <taxon>Pseudomonadati</taxon>
        <taxon>Verrucomicrobiota</taxon>
        <taxon>Methylacidimicrobium</taxon>
    </lineage>
</organism>
<gene>
    <name evidence="3" type="ORF">MAMT_00124</name>
</gene>
<dbReference type="Gene3D" id="2.160.20.10">
    <property type="entry name" value="Single-stranded right-handed beta-helix, Pectin lyase-like"/>
    <property type="match status" value="1"/>
</dbReference>
<dbReference type="EMBL" id="CABFVA020000004">
    <property type="protein sequence ID" value="VVM04494.1"/>
    <property type="molecule type" value="Genomic_DNA"/>
</dbReference>
<dbReference type="OrthoDB" id="175136at2"/>
<dbReference type="RefSeq" id="WP_142659011.1">
    <property type="nucleotide sequence ID" value="NZ_CABFVA020000004.1"/>
</dbReference>
<feature type="signal peptide" evidence="1">
    <location>
        <begin position="1"/>
        <end position="22"/>
    </location>
</feature>
<evidence type="ECO:0000313" key="3">
    <source>
        <dbReference type="EMBL" id="VVM04494.1"/>
    </source>
</evidence>
<dbReference type="Gene3D" id="2.70.50.70">
    <property type="match status" value="1"/>
</dbReference>
<keyword evidence="1" id="KW-0732">Signal</keyword>
<proteinExistence type="predicted"/>
<evidence type="ECO:0000313" key="4">
    <source>
        <dbReference type="Proteomes" id="UP000334923"/>
    </source>
</evidence>
<feature type="domain" description="Rhamnogalacturonase A/B/Epimerase-like pectate lyase" evidence="2">
    <location>
        <begin position="228"/>
        <end position="299"/>
    </location>
</feature>
<dbReference type="SUPFAM" id="SSF51126">
    <property type="entry name" value="Pectin lyase-like"/>
    <property type="match status" value="1"/>
</dbReference>
<dbReference type="Proteomes" id="UP000334923">
    <property type="component" value="Unassembled WGS sequence"/>
</dbReference>
<dbReference type="InterPro" id="IPR024535">
    <property type="entry name" value="RHGA/B-epi-like_pectate_lyase"/>
</dbReference>